<evidence type="ECO:0000313" key="3">
    <source>
        <dbReference type="Proteomes" id="UP001187192"/>
    </source>
</evidence>
<feature type="region of interest" description="Disordered" evidence="1">
    <location>
        <begin position="34"/>
        <end position="53"/>
    </location>
</feature>
<name>A0AA88A5H9_FICCA</name>
<gene>
    <name evidence="2" type="ORF">TIFTF001_014114</name>
</gene>
<organism evidence="2 3">
    <name type="scientific">Ficus carica</name>
    <name type="common">Common fig</name>
    <dbReference type="NCBI Taxonomy" id="3494"/>
    <lineage>
        <taxon>Eukaryota</taxon>
        <taxon>Viridiplantae</taxon>
        <taxon>Streptophyta</taxon>
        <taxon>Embryophyta</taxon>
        <taxon>Tracheophyta</taxon>
        <taxon>Spermatophyta</taxon>
        <taxon>Magnoliopsida</taxon>
        <taxon>eudicotyledons</taxon>
        <taxon>Gunneridae</taxon>
        <taxon>Pentapetalae</taxon>
        <taxon>rosids</taxon>
        <taxon>fabids</taxon>
        <taxon>Rosales</taxon>
        <taxon>Moraceae</taxon>
        <taxon>Ficeae</taxon>
        <taxon>Ficus</taxon>
    </lineage>
</organism>
<dbReference type="AlphaFoldDB" id="A0AA88A5H9"/>
<evidence type="ECO:0000313" key="2">
    <source>
        <dbReference type="EMBL" id="GMN44917.1"/>
    </source>
</evidence>
<proteinExistence type="predicted"/>
<dbReference type="Proteomes" id="UP001187192">
    <property type="component" value="Unassembled WGS sequence"/>
</dbReference>
<dbReference type="EMBL" id="BTGU01000019">
    <property type="protein sequence ID" value="GMN44917.1"/>
    <property type="molecule type" value="Genomic_DNA"/>
</dbReference>
<keyword evidence="3" id="KW-1185">Reference proteome</keyword>
<sequence>MAILLSQTFDQENHLPLFPHYSKKPTPLPIPIFPFYPSPAPPTSTSQNQEQEGRFCSCGSCGSPVSLESVFTLSFKSTPVVRDVIDERQEEGGEDLLGHY</sequence>
<comment type="caution">
    <text evidence="2">The sequence shown here is derived from an EMBL/GenBank/DDBJ whole genome shotgun (WGS) entry which is preliminary data.</text>
</comment>
<accession>A0AA88A5H9</accession>
<evidence type="ECO:0000256" key="1">
    <source>
        <dbReference type="SAM" id="MobiDB-lite"/>
    </source>
</evidence>
<protein>
    <submittedName>
        <fullName evidence="2">Uncharacterized protein</fullName>
    </submittedName>
</protein>
<reference evidence="2" key="1">
    <citation type="submission" date="2023-07" db="EMBL/GenBank/DDBJ databases">
        <title>draft genome sequence of fig (Ficus carica).</title>
        <authorList>
            <person name="Takahashi T."/>
            <person name="Nishimura K."/>
        </authorList>
    </citation>
    <scope>NUCLEOTIDE SEQUENCE</scope>
</reference>